<dbReference type="InterPro" id="IPR000045">
    <property type="entry name" value="Prepilin_IV_endopep_pep"/>
</dbReference>
<keyword evidence="1" id="KW-0812">Transmembrane</keyword>
<comment type="caution">
    <text evidence="3">The sequence shown here is derived from an EMBL/GenBank/DDBJ whole genome shotgun (WGS) entry which is preliminary data.</text>
</comment>
<evidence type="ECO:0000313" key="4">
    <source>
        <dbReference type="Proteomes" id="UP001155586"/>
    </source>
</evidence>
<dbReference type="EC" id="3.4.23.43" evidence="3"/>
<dbReference type="GO" id="GO:0004190">
    <property type="term" value="F:aspartic-type endopeptidase activity"/>
    <property type="evidence" value="ECO:0007669"/>
    <property type="project" value="UniProtKB-EC"/>
</dbReference>
<protein>
    <submittedName>
        <fullName evidence="3">Prepilin peptidase</fullName>
        <ecNumber evidence="3">3.4.23.43</ecNumber>
    </submittedName>
</protein>
<proteinExistence type="predicted"/>
<organism evidence="3 4">
    <name type="scientific">Vibrio paucivorans</name>
    <dbReference type="NCBI Taxonomy" id="2829489"/>
    <lineage>
        <taxon>Bacteria</taxon>
        <taxon>Pseudomonadati</taxon>
        <taxon>Pseudomonadota</taxon>
        <taxon>Gammaproteobacteria</taxon>
        <taxon>Vibrionales</taxon>
        <taxon>Vibrionaceae</taxon>
        <taxon>Vibrio</taxon>
    </lineage>
</organism>
<dbReference type="AlphaFoldDB" id="A0A9X3HRK5"/>
<dbReference type="Pfam" id="PF01478">
    <property type="entry name" value="Peptidase_A24"/>
    <property type="match status" value="1"/>
</dbReference>
<feature type="domain" description="Prepilin type IV endopeptidase peptidase" evidence="2">
    <location>
        <begin position="11"/>
        <end position="107"/>
    </location>
</feature>
<accession>A0A9X3HRK5</accession>
<feature type="transmembrane region" description="Helical" evidence="1">
    <location>
        <begin position="53"/>
        <end position="72"/>
    </location>
</feature>
<feature type="transmembrane region" description="Helical" evidence="1">
    <location>
        <begin position="6"/>
        <end position="24"/>
    </location>
</feature>
<keyword evidence="4" id="KW-1185">Reference proteome</keyword>
<reference evidence="3" key="1">
    <citation type="submission" date="2022-02" db="EMBL/GenBank/DDBJ databases">
        <title>Vibrio sp. nov., a new bacterium isolated from Bohai sea, China.</title>
        <authorList>
            <person name="Yuan Y."/>
        </authorList>
    </citation>
    <scope>NUCLEOTIDE SEQUENCE</scope>
    <source>
        <strain evidence="3">DBSS07</strain>
    </source>
</reference>
<keyword evidence="1" id="KW-0472">Membrane</keyword>
<dbReference type="Gene3D" id="1.20.120.1220">
    <property type="match status" value="1"/>
</dbReference>
<dbReference type="Proteomes" id="UP001155586">
    <property type="component" value="Unassembled WGS sequence"/>
</dbReference>
<name>A0A9X3HRK5_9VIBR</name>
<dbReference type="RefSeq" id="WP_265687042.1">
    <property type="nucleotide sequence ID" value="NZ_JAKRRX010000025.1"/>
</dbReference>
<evidence type="ECO:0000313" key="3">
    <source>
        <dbReference type="EMBL" id="MCW8333492.1"/>
    </source>
</evidence>
<evidence type="ECO:0000256" key="1">
    <source>
        <dbReference type="SAM" id="Phobius"/>
    </source>
</evidence>
<gene>
    <name evidence="3" type="ORF">MD483_06605</name>
</gene>
<keyword evidence="3" id="KW-0378">Hydrolase</keyword>
<dbReference type="GO" id="GO:0016020">
    <property type="term" value="C:membrane"/>
    <property type="evidence" value="ECO:0007669"/>
    <property type="project" value="InterPro"/>
</dbReference>
<sequence length="146" mass="15790">MDLKWLLIGGLIIATLFIFLSDIFHRLIPNCIVVFVAVSAISLMILNESYASLNVTILIFIIGLFLHSKNILGGGDIKLILAYSTAIKPELALLYIVIILLLGGILATFYWGCHRVFGNVTNPKEGLPYGLPIGVSGIFCIAASIA</sequence>
<evidence type="ECO:0000259" key="2">
    <source>
        <dbReference type="Pfam" id="PF01478"/>
    </source>
</evidence>
<keyword evidence="1" id="KW-1133">Transmembrane helix</keyword>
<feature type="transmembrane region" description="Helical" evidence="1">
    <location>
        <begin position="126"/>
        <end position="145"/>
    </location>
</feature>
<feature type="transmembrane region" description="Helical" evidence="1">
    <location>
        <begin position="92"/>
        <end position="111"/>
    </location>
</feature>
<feature type="transmembrane region" description="Helical" evidence="1">
    <location>
        <begin position="31"/>
        <end position="47"/>
    </location>
</feature>
<dbReference type="EMBL" id="JAKRRX010000025">
    <property type="protein sequence ID" value="MCW8333492.1"/>
    <property type="molecule type" value="Genomic_DNA"/>
</dbReference>